<dbReference type="GO" id="GO:0016020">
    <property type="term" value="C:membrane"/>
    <property type="evidence" value="ECO:0007669"/>
    <property type="project" value="UniProtKB-SubCell"/>
</dbReference>
<dbReference type="InterPro" id="IPR001878">
    <property type="entry name" value="Znf_CCHC"/>
</dbReference>
<keyword evidence="4" id="KW-0256">Endoplasmic reticulum</keyword>
<evidence type="ECO:0000256" key="7">
    <source>
        <dbReference type="PROSITE-ProRule" id="PRU00047"/>
    </source>
</evidence>
<dbReference type="GO" id="GO:0005739">
    <property type="term" value="C:mitochondrion"/>
    <property type="evidence" value="ECO:0007669"/>
    <property type="project" value="UniProtKB-SubCell"/>
</dbReference>
<dbReference type="InterPro" id="IPR052374">
    <property type="entry name" value="SERAC1"/>
</dbReference>
<dbReference type="InterPro" id="IPR029058">
    <property type="entry name" value="AB_hydrolase_fold"/>
</dbReference>
<evidence type="ECO:0000256" key="1">
    <source>
        <dbReference type="ARBA" id="ARBA00004173"/>
    </source>
</evidence>
<protein>
    <recommendedName>
        <fullName evidence="8">CCHC-type domain-containing protein</fullName>
    </recommendedName>
</protein>
<dbReference type="SMART" id="SM00343">
    <property type="entry name" value="ZnF_C2HC"/>
    <property type="match status" value="3"/>
</dbReference>
<dbReference type="PANTHER" id="PTHR48182">
    <property type="entry name" value="PROTEIN SERAC1"/>
    <property type="match status" value="1"/>
</dbReference>
<dbReference type="PANTHER" id="PTHR48182:SF2">
    <property type="entry name" value="PROTEIN SERAC1"/>
    <property type="match status" value="1"/>
</dbReference>
<reference evidence="10" key="1">
    <citation type="journal article" date="2017" name="Genome Biol.">
        <title>Comparative genomics reveals high biological diversity and specific adaptations in the industrially and medically important fungal genus Aspergillus.</title>
        <authorList>
            <person name="de Vries R.P."/>
            <person name="Riley R."/>
            <person name="Wiebenga A."/>
            <person name="Aguilar-Osorio G."/>
            <person name="Amillis S."/>
            <person name="Uchima C.A."/>
            <person name="Anderluh G."/>
            <person name="Asadollahi M."/>
            <person name="Askin M."/>
            <person name="Barry K."/>
            <person name="Battaglia E."/>
            <person name="Bayram O."/>
            <person name="Benocci T."/>
            <person name="Braus-Stromeyer S.A."/>
            <person name="Caldana C."/>
            <person name="Canovas D."/>
            <person name="Cerqueira G.C."/>
            <person name="Chen F."/>
            <person name="Chen W."/>
            <person name="Choi C."/>
            <person name="Clum A."/>
            <person name="Dos Santos R.A."/>
            <person name="Damasio A.R."/>
            <person name="Diallinas G."/>
            <person name="Emri T."/>
            <person name="Fekete E."/>
            <person name="Flipphi M."/>
            <person name="Freyberg S."/>
            <person name="Gallo A."/>
            <person name="Gournas C."/>
            <person name="Habgood R."/>
            <person name="Hainaut M."/>
            <person name="Harispe M.L."/>
            <person name="Henrissat B."/>
            <person name="Hilden K.S."/>
            <person name="Hope R."/>
            <person name="Hossain A."/>
            <person name="Karabika E."/>
            <person name="Karaffa L."/>
            <person name="Karanyi Z."/>
            <person name="Krasevec N."/>
            <person name="Kuo A."/>
            <person name="Kusch H."/>
            <person name="LaButti K."/>
            <person name="Lagendijk E.L."/>
            <person name="Lapidus A."/>
            <person name="Levasseur A."/>
            <person name="Lindquist E."/>
            <person name="Lipzen A."/>
            <person name="Logrieco A.F."/>
            <person name="MacCabe A."/>
            <person name="Maekelae M.R."/>
            <person name="Malavazi I."/>
            <person name="Melin P."/>
            <person name="Meyer V."/>
            <person name="Mielnichuk N."/>
            <person name="Miskei M."/>
            <person name="Molnar A.P."/>
            <person name="Mule G."/>
            <person name="Ngan C.Y."/>
            <person name="Orejas M."/>
            <person name="Orosz E."/>
            <person name="Ouedraogo J.P."/>
            <person name="Overkamp K.M."/>
            <person name="Park H.-S."/>
            <person name="Perrone G."/>
            <person name="Piumi F."/>
            <person name="Punt P.J."/>
            <person name="Ram A.F."/>
            <person name="Ramon A."/>
            <person name="Rauscher S."/>
            <person name="Record E."/>
            <person name="Riano-Pachon D.M."/>
            <person name="Robert V."/>
            <person name="Roehrig J."/>
            <person name="Ruller R."/>
            <person name="Salamov A."/>
            <person name="Salih N.S."/>
            <person name="Samson R.A."/>
            <person name="Sandor E."/>
            <person name="Sanguinetti M."/>
            <person name="Schuetze T."/>
            <person name="Sepcic K."/>
            <person name="Shelest E."/>
            <person name="Sherlock G."/>
            <person name="Sophianopoulou V."/>
            <person name="Squina F.M."/>
            <person name="Sun H."/>
            <person name="Susca A."/>
            <person name="Todd R.B."/>
            <person name="Tsang A."/>
            <person name="Unkles S.E."/>
            <person name="van de Wiele N."/>
            <person name="van Rossen-Uffink D."/>
            <person name="Oliveira J.V."/>
            <person name="Vesth T.C."/>
            <person name="Visser J."/>
            <person name="Yu J.-H."/>
            <person name="Zhou M."/>
            <person name="Andersen M.R."/>
            <person name="Archer D.B."/>
            <person name="Baker S.E."/>
            <person name="Benoit I."/>
            <person name="Brakhage A.A."/>
            <person name="Braus G.H."/>
            <person name="Fischer R."/>
            <person name="Frisvad J.C."/>
            <person name="Goldman G.H."/>
            <person name="Houbraken J."/>
            <person name="Oakley B."/>
            <person name="Pocsi I."/>
            <person name="Scazzocchio C."/>
            <person name="Seiboth B."/>
            <person name="vanKuyk P.A."/>
            <person name="Wortman J."/>
            <person name="Dyer P.S."/>
            <person name="Grigoriev I.V."/>
        </authorList>
    </citation>
    <scope>NUCLEOTIDE SEQUENCE [LARGE SCALE GENOMIC DNA]</scope>
    <source>
        <strain evidence="10">CBS 593.65</strain>
    </source>
</reference>
<gene>
    <name evidence="9" type="ORF">ASPSYDRAFT_48013</name>
</gene>
<dbReference type="GeneID" id="63763626"/>
<keyword evidence="5" id="KW-0496">Mitochondrion</keyword>
<dbReference type="RefSeq" id="XP_040700545.1">
    <property type="nucleotide sequence ID" value="XM_040847553.1"/>
</dbReference>
<dbReference type="Gene3D" id="3.40.50.1820">
    <property type="entry name" value="alpha/beta hydrolase"/>
    <property type="match status" value="1"/>
</dbReference>
<dbReference type="VEuPathDB" id="FungiDB:ASPSYDRAFT_48013"/>
<evidence type="ECO:0000313" key="9">
    <source>
        <dbReference type="EMBL" id="OJJ56739.1"/>
    </source>
</evidence>
<evidence type="ECO:0000259" key="8">
    <source>
        <dbReference type="PROSITE" id="PS50158"/>
    </source>
</evidence>
<sequence>MSSRRPSRLMLRLQSFFSRPTQTPRETNPLEQTDCSALEKPSASSFPCGIKVWHDCSNAIVDICFIHGLTGDRDTTWTVRGQSQPWPKTLLPAVFEEARILTYGYDAYIVRPSVASKNRLRDHANNLLTDLCNVRHDASSRPLIFINHSLGGLVCKKALLDSRNHSERHLRSIFKYTKGIIFMGTPHKGSWIANWARIPASALSLVKSTNTSLLGILETDNELLENIQIEFGGMIRYLRESGRSFEVTCFFEELPMLGDVLIVPKESATLENYNSISIHANHSNMVKFHSADDNGYGRLLGELLRWRNELVRGGWVYEGVSEDVSSQFYSRRGISSGHLRQTHPERRVAQYRNNPSSRASHILRNRPYTVSDSQIRKGELEWSRILEVRTIKRSCWNCGSGGHKQIDCENECGKCLYYGHKAGECEFPVRCQECEEQHHTSKDCPQRRYY</sequence>
<keyword evidence="7" id="KW-0479">Metal-binding</keyword>
<dbReference type="GO" id="GO:0003676">
    <property type="term" value="F:nucleic acid binding"/>
    <property type="evidence" value="ECO:0007669"/>
    <property type="project" value="InterPro"/>
</dbReference>
<accession>A0A1L9TBD1</accession>
<dbReference type="SUPFAM" id="SSF53474">
    <property type="entry name" value="alpha/beta-Hydrolases"/>
    <property type="match status" value="1"/>
</dbReference>
<dbReference type="InterPro" id="IPR036875">
    <property type="entry name" value="Znf_CCHC_sf"/>
</dbReference>
<keyword evidence="10" id="KW-1185">Reference proteome</keyword>
<proteinExistence type="predicted"/>
<evidence type="ECO:0000256" key="4">
    <source>
        <dbReference type="ARBA" id="ARBA00022824"/>
    </source>
</evidence>
<organism evidence="9 10">
    <name type="scientific">Aspergillus sydowii CBS 593.65</name>
    <dbReference type="NCBI Taxonomy" id="1036612"/>
    <lineage>
        <taxon>Eukaryota</taxon>
        <taxon>Fungi</taxon>
        <taxon>Dikarya</taxon>
        <taxon>Ascomycota</taxon>
        <taxon>Pezizomycotina</taxon>
        <taxon>Eurotiomycetes</taxon>
        <taxon>Eurotiomycetidae</taxon>
        <taxon>Eurotiales</taxon>
        <taxon>Aspergillaceae</taxon>
        <taxon>Aspergillus</taxon>
        <taxon>Aspergillus subgen. Nidulantes</taxon>
    </lineage>
</organism>
<evidence type="ECO:0000256" key="6">
    <source>
        <dbReference type="ARBA" id="ARBA00023136"/>
    </source>
</evidence>
<dbReference type="OrthoDB" id="427518at2759"/>
<keyword evidence="7" id="KW-0862">Zinc</keyword>
<name>A0A1L9TBD1_9EURO</name>
<feature type="domain" description="CCHC-type" evidence="8">
    <location>
        <begin position="395"/>
        <end position="410"/>
    </location>
</feature>
<dbReference type="GO" id="GO:0005783">
    <property type="term" value="C:endoplasmic reticulum"/>
    <property type="evidence" value="ECO:0007669"/>
    <property type="project" value="UniProtKB-SubCell"/>
</dbReference>
<dbReference type="PROSITE" id="PS50158">
    <property type="entry name" value="ZF_CCHC"/>
    <property type="match status" value="1"/>
</dbReference>
<evidence type="ECO:0000256" key="5">
    <source>
        <dbReference type="ARBA" id="ARBA00023128"/>
    </source>
</evidence>
<evidence type="ECO:0000256" key="3">
    <source>
        <dbReference type="ARBA" id="ARBA00004370"/>
    </source>
</evidence>
<dbReference type="Proteomes" id="UP000184356">
    <property type="component" value="Unassembled WGS sequence"/>
</dbReference>
<dbReference type="GO" id="GO:0008270">
    <property type="term" value="F:zinc ion binding"/>
    <property type="evidence" value="ECO:0007669"/>
    <property type="project" value="UniProtKB-KW"/>
</dbReference>
<dbReference type="EMBL" id="KV878590">
    <property type="protein sequence ID" value="OJJ56739.1"/>
    <property type="molecule type" value="Genomic_DNA"/>
</dbReference>
<dbReference type="SUPFAM" id="SSF57756">
    <property type="entry name" value="Retrovirus zinc finger-like domains"/>
    <property type="match status" value="1"/>
</dbReference>
<keyword evidence="6" id="KW-0472">Membrane</keyword>
<evidence type="ECO:0000256" key="2">
    <source>
        <dbReference type="ARBA" id="ARBA00004240"/>
    </source>
</evidence>
<comment type="subcellular location">
    <subcellularLocation>
        <location evidence="2">Endoplasmic reticulum</location>
    </subcellularLocation>
    <subcellularLocation>
        <location evidence="3">Membrane</location>
    </subcellularLocation>
    <subcellularLocation>
        <location evidence="1">Mitochondrion</location>
    </subcellularLocation>
</comment>
<keyword evidence="7" id="KW-0863">Zinc-finger</keyword>
<dbReference type="AlphaFoldDB" id="A0A1L9TBD1"/>
<evidence type="ECO:0000313" key="10">
    <source>
        <dbReference type="Proteomes" id="UP000184356"/>
    </source>
</evidence>